<protein>
    <recommendedName>
        <fullName evidence="11">Phosphoserine aminotransferase</fullName>
        <ecNumber evidence="11">2.6.1.52</ecNumber>
    </recommendedName>
    <alternativeName>
        <fullName evidence="11">Phosphohydroxythreonine aminotransferase</fullName>
        <shortName evidence="11">PSAT</shortName>
    </alternativeName>
</protein>
<dbReference type="Gene3D" id="3.40.640.10">
    <property type="entry name" value="Type I PLP-dependent aspartate aminotransferase-like (Major domain)"/>
    <property type="match status" value="1"/>
</dbReference>
<evidence type="ECO:0000256" key="8">
    <source>
        <dbReference type="ARBA" id="ARBA00023299"/>
    </source>
</evidence>
<keyword evidence="7 11" id="KW-0663">Pyridoxal phosphate</keyword>
<name>A0ABW4JLS1_9BACL</name>
<dbReference type="Pfam" id="PF00266">
    <property type="entry name" value="Aminotran_5"/>
    <property type="match status" value="1"/>
</dbReference>
<feature type="binding site" evidence="11">
    <location>
        <position position="171"/>
    </location>
    <ligand>
        <name>pyridoxal 5'-phosphate</name>
        <dbReference type="ChEBI" id="CHEBI:597326"/>
    </ligand>
</feature>
<feature type="binding site" evidence="11">
    <location>
        <begin position="76"/>
        <end position="77"/>
    </location>
    <ligand>
        <name>pyridoxal 5'-phosphate</name>
        <dbReference type="ChEBI" id="CHEBI:597326"/>
    </ligand>
</feature>
<dbReference type="HAMAP" id="MF_00160">
    <property type="entry name" value="SerC_aminotrans_5"/>
    <property type="match status" value="1"/>
</dbReference>
<evidence type="ECO:0000256" key="3">
    <source>
        <dbReference type="ARBA" id="ARBA00006904"/>
    </source>
</evidence>
<evidence type="ECO:0000256" key="7">
    <source>
        <dbReference type="ARBA" id="ARBA00022898"/>
    </source>
</evidence>
<sequence length="360" mass="39653">MHRIDNFNAGPAALPLPVLEQIQREITDYNYTGMSVFELSHRSDTYESIQAKTEARLRELLSIPDGYRVLFLQGGASLQFAMIPMNFLGRDQTAAYVLTGVWSEKAVKEAQQFGAVRCDEQAKAGGYRTIPAHLDVGLLEGAAYAHITSNNTIYGTQWSSFPKVNVPLIADMSSDILSRPIPVQDFSLIYAGAQKNLGPAGLTVVIVREELLAKANQHVPTMLDYNVHAKNNSMYNTPPTFSVYVMGLVLEWIAEQGGVTAIERQNAAKAASIYSVIDEHPEFYVGHAEVAARSAMNLTFRLRDEALEKKFLAEAKAKVFVGVKGHRSVGGCRVSLYNAVPAAAAHRFAEFMQAFARQHQ</sequence>
<keyword evidence="11" id="KW-0963">Cytoplasm</keyword>
<comment type="pathway">
    <text evidence="2 11">Amino-acid biosynthesis; L-serine biosynthesis; L-serine from 3-phospho-D-glycerate: step 2/3.</text>
</comment>
<dbReference type="EC" id="2.6.1.52" evidence="11"/>
<dbReference type="InterPro" id="IPR015422">
    <property type="entry name" value="PyrdxlP-dep_Trfase_small"/>
</dbReference>
<dbReference type="InterPro" id="IPR022278">
    <property type="entry name" value="Pser_aminoTfrase"/>
</dbReference>
<evidence type="ECO:0000313" key="13">
    <source>
        <dbReference type="EMBL" id="MFD1677387.1"/>
    </source>
</evidence>
<feature type="binding site" evidence="11">
    <location>
        <begin position="236"/>
        <end position="237"/>
    </location>
    <ligand>
        <name>pyridoxal 5'-phosphate</name>
        <dbReference type="ChEBI" id="CHEBI:597326"/>
    </ligand>
</feature>
<dbReference type="SUPFAM" id="SSF53383">
    <property type="entry name" value="PLP-dependent transferases"/>
    <property type="match status" value="1"/>
</dbReference>
<evidence type="ECO:0000256" key="6">
    <source>
        <dbReference type="ARBA" id="ARBA00022679"/>
    </source>
</evidence>
<comment type="function">
    <text evidence="1 11">Catalyzes the reversible conversion of 3-phosphohydroxypyruvate to phosphoserine and of 3-hydroxy-2-oxo-4-phosphonooxybutanoate to phosphohydroxythreonine.</text>
</comment>
<dbReference type="InterPro" id="IPR015424">
    <property type="entry name" value="PyrdxlP-dep_Trfase"/>
</dbReference>
<keyword evidence="8 11" id="KW-0718">Serine biosynthesis</keyword>
<comment type="caution">
    <text evidence="11">Lacks conserved residue(s) required for the propagation of feature annotation.</text>
</comment>
<feature type="binding site" evidence="11">
    <location>
        <position position="194"/>
    </location>
    <ligand>
        <name>pyridoxal 5'-phosphate</name>
        <dbReference type="ChEBI" id="CHEBI:597326"/>
    </ligand>
</feature>
<evidence type="ECO:0000256" key="11">
    <source>
        <dbReference type="HAMAP-Rule" id="MF_00160"/>
    </source>
</evidence>
<feature type="binding site" evidence="11">
    <location>
        <position position="102"/>
    </location>
    <ligand>
        <name>pyridoxal 5'-phosphate</name>
        <dbReference type="ChEBI" id="CHEBI:597326"/>
    </ligand>
</feature>
<feature type="modified residue" description="N6-(pyridoxal phosphate)lysine" evidence="11">
    <location>
        <position position="195"/>
    </location>
</feature>
<organism evidence="13 14">
    <name type="scientific">Alicyclobacillus fodiniaquatilis</name>
    <dbReference type="NCBI Taxonomy" id="1661150"/>
    <lineage>
        <taxon>Bacteria</taxon>
        <taxon>Bacillati</taxon>
        <taxon>Bacillota</taxon>
        <taxon>Bacilli</taxon>
        <taxon>Bacillales</taxon>
        <taxon>Alicyclobacillaceae</taxon>
        <taxon>Alicyclobacillus</taxon>
    </lineage>
</organism>
<keyword evidence="5 11" id="KW-0028">Amino-acid biosynthesis</keyword>
<keyword evidence="14" id="KW-1185">Reference proteome</keyword>
<dbReference type="GO" id="GO:0004648">
    <property type="term" value="F:O-phospho-L-serine:2-oxoglutarate aminotransferase activity"/>
    <property type="evidence" value="ECO:0007669"/>
    <property type="project" value="UniProtKB-EC"/>
</dbReference>
<proteinExistence type="inferred from homology"/>
<dbReference type="Proteomes" id="UP001597079">
    <property type="component" value="Unassembled WGS sequence"/>
</dbReference>
<dbReference type="PANTHER" id="PTHR43247:SF1">
    <property type="entry name" value="PHOSPHOSERINE AMINOTRANSFERASE"/>
    <property type="match status" value="1"/>
</dbReference>
<comment type="subunit">
    <text evidence="11">Homodimer.</text>
</comment>
<comment type="caution">
    <text evidence="13">The sequence shown here is derived from an EMBL/GenBank/DDBJ whole genome shotgun (WGS) entry which is preliminary data.</text>
</comment>
<dbReference type="EMBL" id="JBHUCX010000092">
    <property type="protein sequence ID" value="MFD1677387.1"/>
    <property type="molecule type" value="Genomic_DNA"/>
</dbReference>
<reference evidence="14" key="1">
    <citation type="journal article" date="2019" name="Int. J. Syst. Evol. Microbiol.">
        <title>The Global Catalogue of Microorganisms (GCM) 10K type strain sequencing project: providing services to taxonomists for standard genome sequencing and annotation.</title>
        <authorList>
            <consortium name="The Broad Institute Genomics Platform"/>
            <consortium name="The Broad Institute Genome Sequencing Center for Infectious Disease"/>
            <person name="Wu L."/>
            <person name="Ma J."/>
        </authorList>
    </citation>
    <scope>NUCLEOTIDE SEQUENCE [LARGE SCALE GENOMIC DNA]</scope>
    <source>
        <strain evidence="14">CGMCC 1.12286</strain>
    </source>
</reference>
<dbReference type="PANTHER" id="PTHR43247">
    <property type="entry name" value="PHOSPHOSERINE AMINOTRANSFERASE"/>
    <property type="match status" value="1"/>
</dbReference>
<evidence type="ECO:0000256" key="9">
    <source>
        <dbReference type="ARBA" id="ARBA00047630"/>
    </source>
</evidence>
<comment type="similarity">
    <text evidence="3 11">Belongs to the class-V pyridoxal-phosphate-dependent aminotransferase family. SerC subfamily.</text>
</comment>
<comment type="cofactor">
    <cofactor evidence="11">
        <name>pyridoxal 5'-phosphate</name>
        <dbReference type="ChEBI" id="CHEBI:597326"/>
    </cofactor>
    <text evidence="11">Binds 1 pyridoxal phosphate per subunit.</text>
</comment>
<evidence type="ECO:0000256" key="4">
    <source>
        <dbReference type="ARBA" id="ARBA00022576"/>
    </source>
</evidence>
<dbReference type="Gene3D" id="3.90.1150.10">
    <property type="entry name" value="Aspartate Aminotransferase, domain 1"/>
    <property type="match status" value="1"/>
</dbReference>
<dbReference type="PIRSF" id="PIRSF000525">
    <property type="entry name" value="SerC"/>
    <property type="match status" value="1"/>
</dbReference>
<dbReference type="InterPro" id="IPR015421">
    <property type="entry name" value="PyrdxlP-dep_Trfase_major"/>
</dbReference>
<comment type="subcellular location">
    <subcellularLocation>
        <location evidence="11">Cytoplasm</location>
    </subcellularLocation>
</comment>
<comment type="catalytic activity">
    <reaction evidence="9 11">
        <text>4-(phosphooxy)-L-threonine + 2-oxoglutarate = (R)-3-hydroxy-2-oxo-4-phosphooxybutanoate + L-glutamate</text>
        <dbReference type="Rhea" id="RHEA:16573"/>
        <dbReference type="ChEBI" id="CHEBI:16810"/>
        <dbReference type="ChEBI" id="CHEBI:29985"/>
        <dbReference type="ChEBI" id="CHEBI:58452"/>
        <dbReference type="ChEBI" id="CHEBI:58538"/>
        <dbReference type="EC" id="2.6.1.52"/>
    </reaction>
</comment>
<evidence type="ECO:0000256" key="1">
    <source>
        <dbReference type="ARBA" id="ARBA00003483"/>
    </source>
</evidence>
<evidence type="ECO:0000256" key="10">
    <source>
        <dbReference type="ARBA" id="ARBA00049007"/>
    </source>
</evidence>
<dbReference type="NCBIfam" id="TIGR01364">
    <property type="entry name" value="serC_1"/>
    <property type="match status" value="1"/>
</dbReference>
<dbReference type="NCBIfam" id="NF003764">
    <property type="entry name" value="PRK05355.1"/>
    <property type="match status" value="1"/>
</dbReference>
<evidence type="ECO:0000313" key="14">
    <source>
        <dbReference type="Proteomes" id="UP001597079"/>
    </source>
</evidence>
<evidence type="ECO:0000256" key="2">
    <source>
        <dbReference type="ARBA" id="ARBA00005099"/>
    </source>
</evidence>
<feature type="binding site" evidence="11">
    <location>
        <position position="42"/>
    </location>
    <ligand>
        <name>L-glutamate</name>
        <dbReference type="ChEBI" id="CHEBI:29985"/>
    </ligand>
</feature>
<feature type="domain" description="Aminotransferase class V" evidence="12">
    <location>
        <begin position="6"/>
        <end position="342"/>
    </location>
</feature>
<keyword evidence="4 11" id="KW-0032">Aminotransferase</keyword>
<evidence type="ECO:0000259" key="12">
    <source>
        <dbReference type="Pfam" id="PF00266"/>
    </source>
</evidence>
<accession>A0ABW4JLS1</accession>
<evidence type="ECO:0000256" key="5">
    <source>
        <dbReference type="ARBA" id="ARBA00022605"/>
    </source>
</evidence>
<dbReference type="InterPro" id="IPR000192">
    <property type="entry name" value="Aminotrans_V_dom"/>
</dbReference>
<dbReference type="RefSeq" id="WP_377945285.1">
    <property type="nucleotide sequence ID" value="NZ_JBHUCX010000092.1"/>
</dbReference>
<keyword evidence="6 11" id="KW-0808">Transferase</keyword>
<comment type="catalytic activity">
    <reaction evidence="10 11">
        <text>O-phospho-L-serine + 2-oxoglutarate = 3-phosphooxypyruvate + L-glutamate</text>
        <dbReference type="Rhea" id="RHEA:14329"/>
        <dbReference type="ChEBI" id="CHEBI:16810"/>
        <dbReference type="ChEBI" id="CHEBI:18110"/>
        <dbReference type="ChEBI" id="CHEBI:29985"/>
        <dbReference type="ChEBI" id="CHEBI:57524"/>
        <dbReference type="EC" id="2.6.1.52"/>
    </reaction>
</comment>
<gene>
    <name evidence="11 13" type="primary">serC</name>
    <name evidence="13" type="ORF">ACFSB2_22195</name>
</gene>
<feature type="binding site" evidence="11">
    <location>
        <position position="152"/>
    </location>
    <ligand>
        <name>pyridoxal 5'-phosphate</name>
        <dbReference type="ChEBI" id="CHEBI:597326"/>
    </ligand>
</feature>